<comment type="similarity">
    <text evidence="1">Belongs to the carbohydrate kinase PfkB family.</text>
</comment>
<dbReference type="InterPro" id="IPR052700">
    <property type="entry name" value="Carb_kinase_PfkB-like"/>
</dbReference>
<reference evidence="5 6" key="1">
    <citation type="submission" date="2019-10" db="EMBL/GenBank/DDBJ databases">
        <title>Rubrobacter sp nov SCSIO 52090 isolated from a deep-sea sediment in the South China Sea.</title>
        <authorList>
            <person name="Chen R.W."/>
        </authorList>
    </citation>
    <scope>NUCLEOTIDE SEQUENCE [LARGE SCALE GENOMIC DNA]</scope>
    <source>
        <strain evidence="5 6">SCSIO 52909</strain>
    </source>
</reference>
<dbReference type="Proteomes" id="UP000501452">
    <property type="component" value="Chromosome"/>
</dbReference>
<evidence type="ECO:0000313" key="5">
    <source>
        <dbReference type="EMBL" id="QIN82204.1"/>
    </source>
</evidence>
<evidence type="ECO:0000259" key="4">
    <source>
        <dbReference type="Pfam" id="PF00294"/>
    </source>
</evidence>
<dbReference type="AlphaFoldDB" id="A0A6G8Q6U0"/>
<keyword evidence="3 5" id="KW-0418">Kinase</keyword>
<evidence type="ECO:0000256" key="3">
    <source>
        <dbReference type="ARBA" id="ARBA00022777"/>
    </source>
</evidence>
<gene>
    <name evidence="5" type="ORF">GBA63_05750</name>
</gene>
<dbReference type="PANTHER" id="PTHR43320:SF2">
    <property type="entry name" value="2-DEHYDRO-3-DEOXYGLUCONOKINASE_2-DEHYDRO-3-DEOXYGALACTONOKINASE"/>
    <property type="match status" value="1"/>
</dbReference>
<keyword evidence="6" id="KW-1185">Reference proteome</keyword>
<dbReference type="InterPro" id="IPR011611">
    <property type="entry name" value="PfkB_dom"/>
</dbReference>
<dbReference type="PROSITE" id="PS00584">
    <property type="entry name" value="PFKB_KINASES_2"/>
    <property type="match status" value="1"/>
</dbReference>
<evidence type="ECO:0000313" key="6">
    <source>
        <dbReference type="Proteomes" id="UP000501452"/>
    </source>
</evidence>
<organism evidence="5 6">
    <name type="scientific">Rubrobacter tropicus</name>
    <dbReference type="NCBI Taxonomy" id="2653851"/>
    <lineage>
        <taxon>Bacteria</taxon>
        <taxon>Bacillati</taxon>
        <taxon>Actinomycetota</taxon>
        <taxon>Rubrobacteria</taxon>
        <taxon>Rubrobacterales</taxon>
        <taxon>Rubrobacteraceae</taxon>
        <taxon>Rubrobacter</taxon>
    </lineage>
</organism>
<evidence type="ECO:0000256" key="1">
    <source>
        <dbReference type="ARBA" id="ARBA00010688"/>
    </source>
</evidence>
<evidence type="ECO:0000256" key="2">
    <source>
        <dbReference type="ARBA" id="ARBA00022679"/>
    </source>
</evidence>
<name>A0A6G8Q6U0_9ACTN</name>
<protein>
    <submittedName>
        <fullName evidence="5">Sugar kinase</fullName>
    </submittedName>
</protein>
<sequence length="319" mass="33907">MRDPLRVTTLGEALVVMDPLSKGPLRHVGTFEKHLGGAEFNVAVGLSRLGHAVGWAGGLGDDEFGEEILAFARGERVDVSRAILDPDAPTGLYFKEWRALGQLRVHYYRAGSAASRMRFDGLDVEYLLSGEILHLTGITAALSDSCHGLISDLISAANERGVTVSFDLNVRHQLLKGRDPREVLGPLAARADLLFLSEDESGLLFGGGEPEHVRKARRDIRAATVVVHGAEGAFAVEEEGIFEMPAYSVSVVDTVGAGDAFVAGFLSGRLRGWSTGECLDLANACGACAVTVPGDLKGLPTEEEAFALRRGLGAQDAGR</sequence>
<dbReference type="EMBL" id="CP045119">
    <property type="protein sequence ID" value="QIN82204.1"/>
    <property type="molecule type" value="Genomic_DNA"/>
</dbReference>
<dbReference type="Pfam" id="PF00294">
    <property type="entry name" value="PfkB"/>
    <property type="match status" value="1"/>
</dbReference>
<dbReference type="RefSeq" id="WP_166174322.1">
    <property type="nucleotide sequence ID" value="NZ_CP045119.1"/>
</dbReference>
<dbReference type="InterPro" id="IPR002173">
    <property type="entry name" value="Carboh/pur_kinase_PfkB_CS"/>
</dbReference>
<feature type="domain" description="Carbohydrate kinase PfkB" evidence="4">
    <location>
        <begin position="7"/>
        <end position="301"/>
    </location>
</feature>
<dbReference type="PANTHER" id="PTHR43320">
    <property type="entry name" value="SUGAR KINASE"/>
    <property type="match status" value="1"/>
</dbReference>
<accession>A0A6G8Q6U0</accession>
<dbReference type="GO" id="GO:0016301">
    <property type="term" value="F:kinase activity"/>
    <property type="evidence" value="ECO:0007669"/>
    <property type="project" value="UniProtKB-KW"/>
</dbReference>
<dbReference type="KEGG" id="rub:GBA63_05750"/>
<dbReference type="CDD" id="cd01166">
    <property type="entry name" value="KdgK"/>
    <property type="match status" value="1"/>
</dbReference>
<dbReference type="SUPFAM" id="SSF53613">
    <property type="entry name" value="Ribokinase-like"/>
    <property type="match status" value="1"/>
</dbReference>
<proteinExistence type="inferred from homology"/>
<keyword evidence="2" id="KW-0808">Transferase</keyword>
<dbReference type="InterPro" id="IPR029056">
    <property type="entry name" value="Ribokinase-like"/>
</dbReference>
<dbReference type="Gene3D" id="3.40.1190.20">
    <property type="match status" value="1"/>
</dbReference>